<evidence type="ECO:0000313" key="3">
    <source>
        <dbReference type="Proteomes" id="UP001501442"/>
    </source>
</evidence>
<reference evidence="3" key="1">
    <citation type="journal article" date="2019" name="Int. J. Syst. Evol. Microbiol.">
        <title>The Global Catalogue of Microorganisms (GCM) 10K type strain sequencing project: providing services to taxonomists for standard genome sequencing and annotation.</title>
        <authorList>
            <consortium name="The Broad Institute Genomics Platform"/>
            <consortium name="The Broad Institute Genome Sequencing Center for Infectious Disease"/>
            <person name="Wu L."/>
            <person name="Ma J."/>
        </authorList>
    </citation>
    <scope>NUCLEOTIDE SEQUENCE [LARGE SCALE GENOMIC DNA]</scope>
    <source>
        <strain evidence="3">JCM 17939</strain>
    </source>
</reference>
<evidence type="ECO:0000256" key="1">
    <source>
        <dbReference type="SAM" id="MobiDB-lite"/>
    </source>
</evidence>
<accession>A0ABP8U0R1</accession>
<keyword evidence="3" id="KW-1185">Reference proteome</keyword>
<organism evidence="2 3">
    <name type="scientific">Actinoallomurus vinaceus</name>
    <dbReference type="NCBI Taxonomy" id="1080074"/>
    <lineage>
        <taxon>Bacteria</taxon>
        <taxon>Bacillati</taxon>
        <taxon>Actinomycetota</taxon>
        <taxon>Actinomycetes</taxon>
        <taxon>Streptosporangiales</taxon>
        <taxon>Thermomonosporaceae</taxon>
        <taxon>Actinoallomurus</taxon>
    </lineage>
</organism>
<name>A0ABP8U0R1_9ACTN</name>
<proteinExistence type="predicted"/>
<feature type="region of interest" description="Disordered" evidence="1">
    <location>
        <begin position="40"/>
        <end position="64"/>
    </location>
</feature>
<gene>
    <name evidence="2" type="ORF">GCM10023196_008180</name>
</gene>
<comment type="caution">
    <text evidence="2">The sequence shown here is derived from an EMBL/GenBank/DDBJ whole genome shotgun (WGS) entry which is preliminary data.</text>
</comment>
<evidence type="ECO:0000313" key="2">
    <source>
        <dbReference type="EMBL" id="GAA4621205.1"/>
    </source>
</evidence>
<dbReference type="Proteomes" id="UP001501442">
    <property type="component" value="Unassembled WGS sequence"/>
</dbReference>
<protein>
    <submittedName>
        <fullName evidence="2">Uncharacterized protein</fullName>
    </submittedName>
</protein>
<sequence>MRVSTREQDDIAAAYALDARVSVDPKHEFALFDDVQAADIGEADGESPRRSVRNDPFSAQTDPPEQLREQIVRLTIWGEAERGILKRWRIGKLMRRSEQIG</sequence>
<dbReference type="EMBL" id="BAABHK010000001">
    <property type="protein sequence ID" value="GAA4621205.1"/>
    <property type="molecule type" value="Genomic_DNA"/>
</dbReference>